<evidence type="ECO:0000313" key="3">
    <source>
        <dbReference type="EMBL" id="GEC84778.1"/>
    </source>
</evidence>
<proteinExistence type="predicted"/>
<sequence length="64" mass="6677">MTRLIAGGLCGLAVILAVAGNTLWIPHAVAGAVATAGALASDHNRWWGLVPWIALVVLIMAVWF</sequence>
<name>A0A0X2NMS3_9CORY</name>
<dbReference type="Proteomes" id="UP000319986">
    <property type="component" value="Unassembled WGS sequence"/>
</dbReference>
<evidence type="ECO:0000313" key="5">
    <source>
        <dbReference type="Proteomes" id="UP000319986"/>
    </source>
</evidence>
<keyword evidence="1" id="KW-0812">Transmembrane</keyword>
<reference evidence="2" key="2">
    <citation type="submission" date="2015-11" db="EMBL/GenBank/DDBJ databases">
        <authorList>
            <person name="Zhang Y."/>
            <person name="Guo Z."/>
        </authorList>
    </citation>
    <scope>NUCLEOTIDE SEQUENCE [LARGE SCALE GENOMIC DNA]</scope>
    <source>
        <strain evidence="2">Mu292</strain>
    </source>
</reference>
<organism evidence="2 4">
    <name type="scientific">Corynebacterium variabile</name>
    <dbReference type="NCBI Taxonomy" id="1727"/>
    <lineage>
        <taxon>Bacteria</taxon>
        <taxon>Bacillati</taxon>
        <taxon>Actinomycetota</taxon>
        <taxon>Actinomycetes</taxon>
        <taxon>Mycobacteriales</taxon>
        <taxon>Corynebacteriaceae</taxon>
        <taxon>Corynebacterium</taxon>
    </lineage>
</organism>
<evidence type="ECO:0000313" key="4">
    <source>
        <dbReference type="Proteomes" id="UP000182498"/>
    </source>
</evidence>
<feature type="transmembrane region" description="Helical" evidence="1">
    <location>
        <begin position="46"/>
        <end position="63"/>
    </location>
</feature>
<evidence type="ECO:0000313" key="2">
    <source>
        <dbReference type="EMBL" id="CUU66031.1"/>
    </source>
</evidence>
<dbReference type="Proteomes" id="UP000182498">
    <property type="component" value="Unassembled WGS sequence"/>
</dbReference>
<dbReference type="GeneID" id="82889123"/>
<dbReference type="EMBL" id="BJNT01000001">
    <property type="protein sequence ID" value="GEC84778.1"/>
    <property type="molecule type" value="Genomic_DNA"/>
</dbReference>
<gene>
    <name evidence="3" type="ORF">CVA01_00920</name>
    <name evidence="2" type="ORF">CVAR292_01368</name>
</gene>
<keyword evidence="1" id="KW-1133">Transmembrane helix</keyword>
<protein>
    <submittedName>
        <fullName evidence="2">Uncharacterized protein</fullName>
    </submittedName>
</protein>
<keyword evidence="4" id="KW-1185">Reference proteome</keyword>
<reference evidence="4" key="1">
    <citation type="submission" date="2015-11" db="EMBL/GenBank/DDBJ databases">
        <authorList>
            <person name="Dugat-Bony E."/>
        </authorList>
    </citation>
    <scope>NUCLEOTIDE SEQUENCE [LARGE SCALE GENOMIC DNA]</scope>
    <source>
        <strain evidence="4">Mu292</strain>
    </source>
</reference>
<reference evidence="3 5" key="3">
    <citation type="submission" date="2019-06" db="EMBL/GenBank/DDBJ databases">
        <title>Whole genome shotgun sequence of Corynebacterium variabile NBRC 15286.</title>
        <authorList>
            <person name="Hosoyama A."/>
            <person name="Uohara A."/>
            <person name="Ohji S."/>
            <person name="Ichikawa N."/>
        </authorList>
    </citation>
    <scope>NUCLEOTIDE SEQUENCE [LARGE SCALE GENOMIC DNA]</scope>
    <source>
        <strain evidence="3 5">NBRC 15286</strain>
    </source>
</reference>
<keyword evidence="1" id="KW-0472">Membrane</keyword>
<dbReference type="EMBL" id="FAUH01000008">
    <property type="protein sequence ID" value="CUU66031.1"/>
    <property type="molecule type" value="Genomic_DNA"/>
</dbReference>
<evidence type="ECO:0000256" key="1">
    <source>
        <dbReference type="SAM" id="Phobius"/>
    </source>
</evidence>
<dbReference type="AlphaFoldDB" id="A0A0X2NMS3"/>
<dbReference type="RefSeq" id="WP_073883980.1">
    <property type="nucleotide sequence ID" value="NZ_BJNT01000001.1"/>
</dbReference>
<accession>A0A0X2NMS3</accession>